<dbReference type="InterPro" id="IPR014905">
    <property type="entry name" value="HIRAN"/>
</dbReference>
<name>A0A7W8FXE1_9FIRM</name>
<dbReference type="GO" id="GO:0003676">
    <property type="term" value="F:nucleic acid binding"/>
    <property type="evidence" value="ECO:0007669"/>
    <property type="project" value="InterPro"/>
</dbReference>
<evidence type="ECO:0000313" key="4">
    <source>
        <dbReference type="EMBL" id="MBB5185213.1"/>
    </source>
</evidence>
<gene>
    <name evidence="4" type="ORF">HNQ43_001266</name>
</gene>
<evidence type="ECO:0000259" key="3">
    <source>
        <dbReference type="Pfam" id="PF08797"/>
    </source>
</evidence>
<evidence type="ECO:0000313" key="5">
    <source>
        <dbReference type="Proteomes" id="UP000521313"/>
    </source>
</evidence>
<dbReference type="EMBL" id="JACHHD010000012">
    <property type="protein sequence ID" value="MBB5185213.1"/>
    <property type="molecule type" value="Genomic_DNA"/>
</dbReference>
<dbReference type="Proteomes" id="UP000521313">
    <property type="component" value="Unassembled WGS sequence"/>
</dbReference>
<feature type="domain" description="HIRAN" evidence="3">
    <location>
        <begin position="5"/>
        <end position="57"/>
    </location>
</feature>
<accession>A0A7W8FXE1</accession>
<evidence type="ECO:0000256" key="2">
    <source>
        <dbReference type="ARBA" id="ARBA00022801"/>
    </source>
</evidence>
<comment type="caution">
    <text evidence="4">The sequence shown here is derived from an EMBL/GenBank/DDBJ whole genome shotgun (WGS) entry which is preliminary data.</text>
</comment>
<evidence type="ECO:0000256" key="1">
    <source>
        <dbReference type="ARBA" id="ARBA00022723"/>
    </source>
</evidence>
<dbReference type="Gene3D" id="3.30.70.2330">
    <property type="match status" value="1"/>
</dbReference>
<organism evidence="4 5">
    <name type="scientific">Faecalicoccus acidiformans</name>
    <dbReference type="NCBI Taxonomy" id="915173"/>
    <lineage>
        <taxon>Bacteria</taxon>
        <taxon>Bacillati</taxon>
        <taxon>Bacillota</taxon>
        <taxon>Erysipelotrichia</taxon>
        <taxon>Erysipelotrichales</taxon>
        <taxon>Erysipelotrichaceae</taxon>
        <taxon>Faecalicoccus</taxon>
    </lineage>
</organism>
<proteinExistence type="predicted"/>
<dbReference type="GO" id="GO:0016818">
    <property type="term" value="F:hydrolase activity, acting on acid anhydrides, in phosphorus-containing anhydrides"/>
    <property type="evidence" value="ECO:0007669"/>
    <property type="project" value="InterPro"/>
</dbReference>
<protein>
    <recommendedName>
        <fullName evidence="3">HIRAN domain-containing protein</fullName>
    </recommendedName>
</protein>
<dbReference type="Pfam" id="PF08797">
    <property type="entry name" value="HIRAN"/>
    <property type="match status" value="1"/>
</dbReference>
<keyword evidence="2" id="KW-0378">Hydrolase</keyword>
<dbReference type="GO" id="GO:0008270">
    <property type="term" value="F:zinc ion binding"/>
    <property type="evidence" value="ECO:0007669"/>
    <property type="project" value="InterPro"/>
</dbReference>
<dbReference type="RefSeq" id="WP_183375905.1">
    <property type="nucleotide sequence ID" value="NZ_JACHHD010000012.1"/>
</dbReference>
<keyword evidence="1" id="KW-0479">Metal-binding</keyword>
<sequence>MRKPIYFTIAGTNHYYGSDFMKVGMPVRLVKDRKNDYDNEAIAVKMDGLDTVGYVANSRYTVLGESYSAGRLYDKIHKNARGTILYVLPQGVVCRLDERSLR</sequence>
<dbReference type="AlphaFoldDB" id="A0A7W8FXE1"/>
<reference evidence="4 5" key="1">
    <citation type="submission" date="2020-08" db="EMBL/GenBank/DDBJ databases">
        <title>Genomic Encyclopedia of Type Strains, Phase IV (KMG-IV): sequencing the most valuable type-strain genomes for metagenomic binning, comparative biology and taxonomic classification.</title>
        <authorList>
            <person name="Goeker M."/>
        </authorList>
    </citation>
    <scope>NUCLEOTIDE SEQUENCE [LARGE SCALE GENOMIC DNA]</scope>
    <source>
        <strain evidence="4 5">DSM 26963</strain>
    </source>
</reference>